<dbReference type="EMBL" id="PYAW01000002">
    <property type="protein sequence ID" value="PSL47928.1"/>
    <property type="molecule type" value="Genomic_DNA"/>
</dbReference>
<dbReference type="RefSeq" id="WP_106528347.1">
    <property type="nucleotide sequence ID" value="NZ_PYAW01000002.1"/>
</dbReference>
<dbReference type="InterPro" id="IPR029063">
    <property type="entry name" value="SAM-dependent_MTases_sf"/>
</dbReference>
<dbReference type="InterPro" id="IPR041698">
    <property type="entry name" value="Methyltransf_25"/>
</dbReference>
<feature type="domain" description="Methyltransferase" evidence="3">
    <location>
        <begin position="46"/>
        <end position="138"/>
    </location>
</feature>
<evidence type="ECO:0000256" key="2">
    <source>
        <dbReference type="ARBA" id="ARBA00022679"/>
    </source>
</evidence>
<dbReference type="PANTHER" id="PTHR43861">
    <property type="entry name" value="TRANS-ACONITATE 2-METHYLTRANSFERASE-RELATED"/>
    <property type="match status" value="1"/>
</dbReference>
<dbReference type="GO" id="GO:0032259">
    <property type="term" value="P:methylation"/>
    <property type="evidence" value="ECO:0007669"/>
    <property type="project" value="UniProtKB-KW"/>
</dbReference>
<keyword evidence="1 4" id="KW-0489">Methyltransferase</keyword>
<sequence length="209" mass="23604">MDKNKTAISIFNKCANEYQDKFMDIDLYNDTFDLFCNNIVKENAHILEIACGPGNITKYLLKKRPDFKILGIDLSPNMIGLAKINNPTAEFQLMDCRDIGKIDKKYDAIMCGFCLPYLSKEESVKLISDAAGLLKSNGVLYLSTMEDDYSKSGFKRSAAGDQMYINYHQADYLTRALKENGFKIIDVQRKDYPSQDGTKTTDLLIIAGK</sequence>
<protein>
    <submittedName>
        <fullName evidence="4">Methyltransferase family protein</fullName>
    </submittedName>
</protein>
<dbReference type="PANTHER" id="PTHR43861:SF1">
    <property type="entry name" value="TRANS-ACONITATE 2-METHYLTRANSFERASE"/>
    <property type="match status" value="1"/>
</dbReference>
<proteinExistence type="predicted"/>
<evidence type="ECO:0000256" key="1">
    <source>
        <dbReference type="ARBA" id="ARBA00022603"/>
    </source>
</evidence>
<keyword evidence="2 4" id="KW-0808">Transferase</keyword>
<dbReference type="SUPFAM" id="SSF53335">
    <property type="entry name" value="S-adenosyl-L-methionine-dependent methyltransferases"/>
    <property type="match status" value="1"/>
</dbReference>
<dbReference type="Proteomes" id="UP000240971">
    <property type="component" value="Unassembled WGS sequence"/>
</dbReference>
<keyword evidence="5" id="KW-1185">Reference proteome</keyword>
<dbReference type="Gene3D" id="3.40.50.150">
    <property type="entry name" value="Vaccinia Virus protein VP39"/>
    <property type="match status" value="1"/>
</dbReference>
<dbReference type="OrthoDB" id="9789123at2"/>
<name>A0A2P8HNY5_CHINA</name>
<evidence type="ECO:0000313" key="5">
    <source>
        <dbReference type="Proteomes" id="UP000240971"/>
    </source>
</evidence>
<gene>
    <name evidence="4" type="ORF">CLV51_102788</name>
</gene>
<dbReference type="GO" id="GO:0008168">
    <property type="term" value="F:methyltransferase activity"/>
    <property type="evidence" value="ECO:0007669"/>
    <property type="project" value="UniProtKB-KW"/>
</dbReference>
<evidence type="ECO:0000313" key="4">
    <source>
        <dbReference type="EMBL" id="PSL47928.1"/>
    </source>
</evidence>
<organism evidence="4 5">
    <name type="scientific">Chitinophaga niastensis</name>
    <dbReference type="NCBI Taxonomy" id="536980"/>
    <lineage>
        <taxon>Bacteria</taxon>
        <taxon>Pseudomonadati</taxon>
        <taxon>Bacteroidota</taxon>
        <taxon>Chitinophagia</taxon>
        <taxon>Chitinophagales</taxon>
        <taxon>Chitinophagaceae</taxon>
        <taxon>Chitinophaga</taxon>
    </lineage>
</organism>
<accession>A0A2P8HNY5</accession>
<dbReference type="Pfam" id="PF13649">
    <property type="entry name" value="Methyltransf_25"/>
    <property type="match status" value="1"/>
</dbReference>
<evidence type="ECO:0000259" key="3">
    <source>
        <dbReference type="Pfam" id="PF13649"/>
    </source>
</evidence>
<dbReference type="CDD" id="cd02440">
    <property type="entry name" value="AdoMet_MTases"/>
    <property type="match status" value="1"/>
</dbReference>
<reference evidence="4 5" key="1">
    <citation type="submission" date="2018-03" db="EMBL/GenBank/DDBJ databases">
        <title>Genomic Encyclopedia of Archaeal and Bacterial Type Strains, Phase II (KMG-II): from individual species to whole genera.</title>
        <authorList>
            <person name="Goeker M."/>
        </authorList>
    </citation>
    <scope>NUCLEOTIDE SEQUENCE [LARGE SCALE GENOMIC DNA]</scope>
    <source>
        <strain evidence="4 5">DSM 24859</strain>
    </source>
</reference>
<comment type="caution">
    <text evidence="4">The sequence shown here is derived from an EMBL/GenBank/DDBJ whole genome shotgun (WGS) entry which is preliminary data.</text>
</comment>
<dbReference type="AlphaFoldDB" id="A0A2P8HNY5"/>